<organism evidence="1 2">
    <name type="scientific">Romanomermis culicivorax</name>
    <name type="common">Nematode worm</name>
    <dbReference type="NCBI Taxonomy" id="13658"/>
    <lineage>
        <taxon>Eukaryota</taxon>
        <taxon>Metazoa</taxon>
        <taxon>Ecdysozoa</taxon>
        <taxon>Nematoda</taxon>
        <taxon>Enoplea</taxon>
        <taxon>Dorylaimia</taxon>
        <taxon>Mermithida</taxon>
        <taxon>Mermithoidea</taxon>
        <taxon>Mermithidae</taxon>
        <taxon>Romanomermis</taxon>
    </lineage>
</organism>
<accession>A0A915KXT5</accession>
<reference evidence="2" key="1">
    <citation type="submission" date="2022-11" db="UniProtKB">
        <authorList>
            <consortium name="WormBaseParasite"/>
        </authorList>
    </citation>
    <scope>IDENTIFICATION</scope>
</reference>
<protein>
    <submittedName>
        <fullName evidence="2">Uncharacterized protein</fullName>
    </submittedName>
</protein>
<dbReference type="Proteomes" id="UP000887565">
    <property type="component" value="Unplaced"/>
</dbReference>
<dbReference type="WBParaSite" id="nRc.2.0.1.t42311-RA">
    <property type="protein sequence ID" value="nRc.2.0.1.t42311-RA"/>
    <property type="gene ID" value="nRc.2.0.1.g42311"/>
</dbReference>
<evidence type="ECO:0000313" key="2">
    <source>
        <dbReference type="WBParaSite" id="nRc.2.0.1.t42311-RA"/>
    </source>
</evidence>
<keyword evidence="1" id="KW-1185">Reference proteome</keyword>
<evidence type="ECO:0000313" key="1">
    <source>
        <dbReference type="Proteomes" id="UP000887565"/>
    </source>
</evidence>
<sequence>MQKIAGFMRPPIATWTNMFLKNPWLLSEYNRDINLPQIHPLEVIESDLSQAIQIMANQQEEGIAPGLTIKDKSKRQKL</sequence>
<proteinExistence type="predicted"/>
<name>A0A915KXT5_ROMCU</name>
<dbReference type="AlphaFoldDB" id="A0A915KXT5"/>